<reference evidence="2" key="2">
    <citation type="submission" date="2021-04" db="EMBL/GenBank/DDBJ databases">
        <title>Taxonomy of Flavobacteriaceae bacterium ZY171143.</title>
        <authorList>
            <person name="Li F."/>
        </authorList>
    </citation>
    <scope>NUCLEOTIDE SEQUENCE [LARGE SCALE GENOMIC DNA]</scope>
    <source>
        <strain evidence="2">ZY171143</strain>
    </source>
</reference>
<dbReference type="EMBL" id="CP072842">
    <property type="protein sequence ID" value="QTV06187.1"/>
    <property type="molecule type" value="Genomic_DNA"/>
</dbReference>
<proteinExistence type="predicted"/>
<sequence>MYKYPFLLFLIIFINCSYNNPNSYFEFNKIEYYRLDKNYIDLNKDSKVINPLDTTNIAVFQFNVINTSIPLDLNNNQLQNKLKEIGFSKLEIPEKYYKDIDKIFSYKEYKESFQAMCLPSYRDILIFKKENEIIGIAKICFQCGQHAISGASGETDWFGGDGDYEKLEKILYQE</sequence>
<accession>A0ABX7XE81</accession>
<evidence type="ECO:0000313" key="1">
    <source>
        <dbReference type="EMBL" id="QTV06187.1"/>
    </source>
</evidence>
<keyword evidence="2" id="KW-1185">Reference proteome</keyword>
<evidence type="ECO:0008006" key="3">
    <source>
        <dbReference type="Google" id="ProtNLM"/>
    </source>
</evidence>
<gene>
    <name evidence="1" type="ORF">J9309_02285</name>
</gene>
<dbReference type="Proteomes" id="UP000672011">
    <property type="component" value="Chromosome"/>
</dbReference>
<protein>
    <recommendedName>
        <fullName evidence="3">DUF4830 domain-containing protein</fullName>
    </recommendedName>
</protein>
<reference evidence="1 2" key="1">
    <citation type="journal article" date="2021" name="Int. J. Syst. Evol. Microbiol.">
        <title>Faecalibacter bovis sp. nov., isolated from cow faeces.</title>
        <authorList>
            <person name="Li F."/>
            <person name="Zhao W."/>
            <person name="Hong Q."/>
            <person name="Shao Q."/>
            <person name="Song J."/>
            <person name="Yang S."/>
        </authorList>
    </citation>
    <scope>NUCLEOTIDE SEQUENCE [LARGE SCALE GENOMIC DNA]</scope>
    <source>
        <strain evidence="1 2">ZY171143</strain>
    </source>
</reference>
<name>A0ABX7XE81_9FLAO</name>
<evidence type="ECO:0000313" key="2">
    <source>
        <dbReference type="Proteomes" id="UP000672011"/>
    </source>
</evidence>
<dbReference type="RefSeq" id="WP_230476828.1">
    <property type="nucleotide sequence ID" value="NZ_CP072842.1"/>
</dbReference>
<organism evidence="1 2">
    <name type="scientific">Faecalibacter bovis</name>
    <dbReference type="NCBI Taxonomy" id="2898187"/>
    <lineage>
        <taxon>Bacteria</taxon>
        <taxon>Pseudomonadati</taxon>
        <taxon>Bacteroidota</taxon>
        <taxon>Flavobacteriia</taxon>
        <taxon>Flavobacteriales</taxon>
        <taxon>Weeksellaceae</taxon>
        <taxon>Faecalibacter</taxon>
    </lineage>
</organism>